<evidence type="ECO:0000256" key="1">
    <source>
        <dbReference type="SAM" id="Phobius"/>
    </source>
</evidence>
<protein>
    <submittedName>
        <fullName evidence="3">Hypothetical chloroplast RF47</fullName>
    </submittedName>
</protein>
<feature type="chain" id="PRO_5003794794" evidence="2">
    <location>
        <begin position="24"/>
        <end position="68"/>
    </location>
</feature>
<sequence>MFPAIRFLVTVCVIALIVPQTTTENRLLRAFNSSDLFVNYGEAKMVLEWLTWSSINLYIVLTYIATTM</sequence>
<evidence type="ECO:0000256" key="2">
    <source>
        <dbReference type="SAM" id="SignalP"/>
    </source>
</evidence>
<name>J7KEJ8_9CHLO</name>
<organism evidence="3">
    <name type="scientific">Trebouxiophyceae sp. MX-AZ01</name>
    <dbReference type="NCBI Taxonomy" id="1208065"/>
    <lineage>
        <taxon>Eukaryota</taxon>
        <taxon>Viridiplantae</taxon>
        <taxon>Chlorophyta</taxon>
        <taxon>core chlorophytes</taxon>
        <taxon>Trebouxiophyceae</taxon>
    </lineage>
</organism>
<geneLocation type="chloroplast" evidence="3"/>
<dbReference type="RefSeq" id="YP_006666445.1">
    <property type="nucleotide sequence ID" value="NC_018569.1"/>
</dbReference>
<keyword evidence="3" id="KW-0934">Plastid</keyword>
<accession>J7KEJ8</accession>
<keyword evidence="1" id="KW-0472">Membrane</keyword>
<feature type="transmembrane region" description="Helical" evidence="1">
    <location>
        <begin position="47"/>
        <end position="66"/>
    </location>
</feature>
<keyword evidence="1" id="KW-0812">Transmembrane</keyword>
<dbReference type="EMBL" id="JX402620">
    <property type="protein sequence ID" value="AFQ93800.1"/>
    <property type="molecule type" value="Genomic_DNA"/>
</dbReference>
<reference evidence="3" key="1">
    <citation type="journal article" date="2012" name="Eukaryot. Cell">
        <title>Complete Mitochondrial and Plastid Genomes of the Green Microalga Trebouxiophyceae sp. Strain MX-AZ01 Isolated from a Highly Acidic Geothermal Lake.</title>
        <authorList>
            <person name="Servin-Garciduenas L.E."/>
            <person name="Martinez-Romero E."/>
        </authorList>
    </citation>
    <scope>NUCLEOTIDE SEQUENCE</scope>
    <source>
        <strain evidence="3">MX-AZ01</strain>
    </source>
</reference>
<dbReference type="AlphaFoldDB" id="J7KEJ8"/>
<keyword evidence="3" id="KW-0150">Chloroplast</keyword>
<gene>
    <name evidence="3" type="primary">ycf47</name>
</gene>
<keyword evidence="1" id="KW-1133">Transmembrane helix</keyword>
<feature type="signal peptide" evidence="2">
    <location>
        <begin position="1"/>
        <end position="23"/>
    </location>
</feature>
<proteinExistence type="predicted"/>
<evidence type="ECO:0000313" key="3">
    <source>
        <dbReference type="EMBL" id="AFQ93800.1"/>
    </source>
</evidence>
<dbReference type="GeneID" id="13543498"/>
<keyword evidence="2" id="KW-0732">Signal</keyword>